<dbReference type="AlphaFoldDB" id="A0A427YDT6"/>
<protein>
    <submittedName>
        <fullName evidence="1">Uncharacterized protein</fullName>
    </submittedName>
</protein>
<dbReference type="EMBL" id="RSCD01000014">
    <property type="protein sequence ID" value="RSH89222.1"/>
    <property type="molecule type" value="Genomic_DNA"/>
</dbReference>
<reference evidence="1 2" key="1">
    <citation type="submission" date="2018-11" db="EMBL/GenBank/DDBJ databases">
        <title>Genome sequence of Saitozyma podzolica DSM 27192.</title>
        <authorList>
            <person name="Aliyu H."/>
            <person name="Gorte O."/>
            <person name="Ochsenreither K."/>
        </authorList>
    </citation>
    <scope>NUCLEOTIDE SEQUENCE [LARGE SCALE GENOMIC DNA]</scope>
    <source>
        <strain evidence="1 2">DSM 27192</strain>
    </source>
</reference>
<evidence type="ECO:0000313" key="2">
    <source>
        <dbReference type="Proteomes" id="UP000279259"/>
    </source>
</evidence>
<name>A0A427YDT6_9TREE</name>
<dbReference type="OrthoDB" id="10419076at2759"/>
<evidence type="ECO:0000313" key="1">
    <source>
        <dbReference type="EMBL" id="RSH89222.1"/>
    </source>
</evidence>
<gene>
    <name evidence="1" type="ORF">EHS25_002334</name>
</gene>
<organism evidence="1 2">
    <name type="scientific">Saitozyma podzolica</name>
    <dbReference type="NCBI Taxonomy" id="1890683"/>
    <lineage>
        <taxon>Eukaryota</taxon>
        <taxon>Fungi</taxon>
        <taxon>Dikarya</taxon>
        <taxon>Basidiomycota</taxon>
        <taxon>Agaricomycotina</taxon>
        <taxon>Tremellomycetes</taxon>
        <taxon>Tremellales</taxon>
        <taxon>Trimorphomycetaceae</taxon>
        <taxon>Saitozyma</taxon>
    </lineage>
</organism>
<accession>A0A427YDT6</accession>
<sequence length="94" mass="10407">MDSPPGTDVWEDLRLRAVRVAMRGIEEGLGGFDDERNEFNIALTSISGVSRDGNLQEVLEVSLRLNLEREDGQGGTVSYEKLRAKGHCTMRPTS</sequence>
<keyword evidence="2" id="KW-1185">Reference proteome</keyword>
<comment type="caution">
    <text evidence="1">The sequence shown here is derived from an EMBL/GenBank/DDBJ whole genome shotgun (WGS) entry which is preliminary data.</text>
</comment>
<dbReference type="Proteomes" id="UP000279259">
    <property type="component" value="Unassembled WGS sequence"/>
</dbReference>
<proteinExistence type="predicted"/>